<evidence type="ECO:0000313" key="3">
    <source>
        <dbReference type="EMBL" id="MBA8924562.1"/>
    </source>
</evidence>
<protein>
    <submittedName>
        <fullName evidence="3">Multidrug resistance efflux pump</fullName>
    </submittedName>
</protein>
<proteinExistence type="predicted"/>
<dbReference type="EMBL" id="JACJID010000001">
    <property type="protein sequence ID" value="MBA8924562.1"/>
    <property type="molecule type" value="Genomic_DNA"/>
</dbReference>
<feature type="region of interest" description="Disordered" evidence="2">
    <location>
        <begin position="121"/>
        <end position="160"/>
    </location>
</feature>
<feature type="coiled-coil region" evidence="1">
    <location>
        <begin position="19"/>
        <end position="53"/>
    </location>
</feature>
<sequence length="160" mass="17843">MQDERQKLLQAHYAGAVPQDLLASEMNRLTRALAEAETEIAAAKTTTRDIEATLSQALAAVRHCHEAYTQATNQTKRQINQGFFEKLFIGEDGSVERAQLTEPFAALLAGGRLFEVAQTASGTADVLQTRRRRRPEPAAQRASGDAWEHRHDQPRQHQAR</sequence>
<accession>A0ABR6BCX0</accession>
<evidence type="ECO:0000256" key="2">
    <source>
        <dbReference type="SAM" id="MobiDB-lite"/>
    </source>
</evidence>
<gene>
    <name evidence="3" type="ORF">BC739_001759</name>
</gene>
<evidence type="ECO:0000256" key="1">
    <source>
        <dbReference type="SAM" id="Coils"/>
    </source>
</evidence>
<keyword evidence="4" id="KW-1185">Reference proteome</keyword>
<reference evidence="3 4" key="1">
    <citation type="submission" date="2020-08" db="EMBL/GenBank/DDBJ databases">
        <title>Genomic Encyclopedia of Archaeal and Bacterial Type Strains, Phase II (KMG-II): from individual species to whole genera.</title>
        <authorList>
            <person name="Goeker M."/>
        </authorList>
    </citation>
    <scope>NUCLEOTIDE SEQUENCE [LARGE SCALE GENOMIC DNA]</scope>
    <source>
        <strain evidence="3 4">DSM 43850</strain>
    </source>
</reference>
<name>A0ABR6BCX0_9PSEU</name>
<dbReference type="RefSeq" id="WP_182836831.1">
    <property type="nucleotide sequence ID" value="NZ_BAAABQ010000001.1"/>
</dbReference>
<evidence type="ECO:0000313" key="4">
    <source>
        <dbReference type="Proteomes" id="UP000517916"/>
    </source>
</evidence>
<dbReference type="Proteomes" id="UP000517916">
    <property type="component" value="Unassembled WGS sequence"/>
</dbReference>
<organism evidence="3 4">
    <name type="scientific">Kutzneria viridogrisea</name>
    <dbReference type="NCBI Taxonomy" id="47990"/>
    <lineage>
        <taxon>Bacteria</taxon>
        <taxon>Bacillati</taxon>
        <taxon>Actinomycetota</taxon>
        <taxon>Actinomycetes</taxon>
        <taxon>Pseudonocardiales</taxon>
        <taxon>Pseudonocardiaceae</taxon>
        <taxon>Kutzneria</taxon>
    </lineage>
</organism>
<keyword evidence="1" id="KW-0175">Coiled coil</keyword>
<comment type="caution">
    <text evidence="3">The sequence shown here is derived from an EMBL/GenBank/DDBJ whole genome shotgun (WGS) entry which is preliminary data.</text>
</comment>
<feature type="compositionally biased region" description="Basic and acidic residues" evidence="2">
    <location>
        <begin position="146"/>
        <end position="160"/>
    </location>
</feature>